<dbReference type="NCBIfam" id="TIGR03984">
    <property type="entry name" value="CRISPR-associated protein Csx19"/>
    <property type="match status" value="1"/>
</dbReference>
<proteinExistence type="predicted"/>
<dbReference type="RefSeq" id="WP_353684544.1">
    <property type="nucleotide sequence ID" value="NZ_CP144373.1"/>
</dbReference>
<sequence length="187" mass="22052">MLVANGLELKKIQSKVVIISEIDDLKKTVSSYFESPAYAVAYLTNEVLIGKFINGEFEFYQNKKINPDYLIKLRIFNLRQELLVWQTEEGLKGRLRIDEEGEETHVVDARQVLWGTDKEDYGNGWTRIFEERGTQLILPFSKFTVDNKKNRLFIRTRNYVHFNSETHLATYNDCRFIEFLDSKNQLK</sequence>
<protein>
    <submittedName>
        <fullName evidence="1">CRISPR-associated protein Csx19</fullName>
    </submittedName>
</protein>
<dbReference type="AlphaFoldDB" id="A0AAU8GYD5"/>
<dbReference type="InterPro" id="IPR023815">
    <property type="entry name" value="CRISPR-assoc_Csx19"/>
</dbReference>
<name>A0AAU8GYD5_9BACT</name>
<accession>A0AAU8GYD5</accession>
<evidence type="ECO:0000313" key="1">
    <source>
        <dbReference type="EMBL" id="XCH47017.1"/>
    </source>
</evidence>
<dbReference type="EMBL" id="CP144373">
    <property type="protein sequence ID" value="XCH47017.1"/>
    <property type="molecule type" value="Genomic_DNA"/>
</dbReference>
<gene>
    <name evidence="1" type="primary">csx19</name>
    <name evidence="1" type="ORF">V4D30_01775</name>
</gene>
<organism evidence="1">
    <name type="scientific">Thermodesulfovibrio autotrophicus</name>
    <dbReference type="NCBI Taxonomy" id="3118333"/>
    <lineage>
        <taxon>Bacteria</taxon>
        <taxon>Pseudomonadati</taxon>
        <taxon>Nitrospirota</taxon>
        <taxon>Thermodesulfovibrionia</taxon>
        <taxon>Thermodesulfovibrionales</taxon>
        <taxon>Thermodesulfovibrionaceae</taxon>
        <taxon>Thermodesulfovibrio</taxon>
    </lineage>
</organism>
<dbReference type="KEGG" id="taut:V4D30_01775"/>
<reference evidence="1" key="1">
    <citation type="submission" date="2024-01" db="EMBL/GenBank/DDBJ databases">
        <title>The first autotrophic representatives of the genus Thermodesulfovibrio.</title>
        <authorList>
            <person name="Maltseva A.I."/>
            <person name="Elcheninov A.G."/>
            <person name="Kublanov I.V."/>
            <person name="Lebedinsky A.V."/>
            <person name="Frolov E.N."/>
        </authorList>
    </citation>
    <scope>NUCLEOTIDE SEQUENCE</scope>
    <source>
        <strain evidence="1">3907-1M</strain>
    </source>
</reference>